<evidence type="ECO:0000256" key="1">
    <source>
        <dbReference type="PROSITE-ProRule" id="PRU00703"/>
    </source>
</evidence>
<organism evidence="4 5">
    <name type="scientific">Aureimonas jatrophae</name>
    <dbReference type="NCBI Taxonomy" id="1166073"/>
    <lineage>
        <taxon>Bacteria</taxon>
        <taxon>Pseudomonadati</taxon>
        <taxon>Pseudomonadota</taxon>
        <taxon>Alphaproteobacteria</taxon>
        <taxon>Hyphomicrobiales</taxon>
        <taxon>Aurantimonadaceae</taxon>
        <taxon>Aureimonas</taxon>
    </lineage>
</organism>
<keyword evidence="5" id="KW-1185">Reference proteome</keyword>
<dbReference type="InterPro" id="IPR007065">
    <property type="entry name" value="HPP"/>
</dbReference>
<dbReference type="CDD" id="cd04600">
    <property type="entry name" value="CBS_pair_HPP_assoc"/>
    <property type="match status" value="1"/>
</dbReference>
<evidence type="ECO:0000256" key="2">
    <source>
        <dbReference type="SAM" id="Phobius"/>
    </source>
</evidence>
<keyword evidence="2" id="KW-0812">Transmembrane</keyword>
<feature type="transmembrane region" description="Helical" evidence="2">
    <location>
        <begin position="46"/>
        <end position="63"/>
    </location>
</feature>
<dbReference type="PANTHER" id="PTHR33741:SF5">
    <property type="entry name" value="TRANSMEMBRANE PROTEIN DDB_G0269096-RELATED"/>
    <property type="match status" value="1"/>
</dbReference>
<evidence type="ECO:0000313" key="5">
    <source>
        <dbReference type="Proteomes" id="UP000198793"/>
    </source>
</evidence>
<dbReference type="InterPro" id="IPR000644">
    <property type="entry name" value="CBS_dom"/>
</dbReference>
<dbReference type="InterPro" id="IPR058581">
    <property type="entry name" value="TM_HPP"/>
</dbReference>
<feature type="transmembrane region" description="Helical" evidence="2">
    <location>
        <begin position="137"/>
        <end position="160"/>
    </location>
</feature>
<dbReference type="SMART" id="SM00116">
    <property type="entry name" value="CBS"/>
    <property type="match status" value="2"/>
</dbReference>
<dbReference type="Proteomes" id="UP000198793">
    <property type="component" value="Unassembled WGS sequence"/>
</dbReference>
<gene>
    <name evidence="4" type="ORF">SAMN05192530_101292</name>
</gene>
<sequence length="384" mass="39574">MRPWILGPVPIAVSWRERLRSALGASVGILGTGLVCTLALGSAPSLPALIAPMGASAVLLFAVPASPLAQPRSILGGNLVAAIVGVASAQLVPDPLAAATLAIGVSIAIMMSLQCLHPPSGAIALTAVLGGPAIRDLGFGFVVWPVAANSLLLLLVAVAYNRLAGRSYPHRPAIAAPARQTRDVPAEGRVGITSADLDAVLSEYDALLDISRGDLEGILRQAQLRAFGRHVGRATCATIMSRDVVAVAPDASIREAFDLIRTHHIKALPVTGDDARVVGIVTQTDLLDKAAWGAKGPRLGLRHRLSLAATRGRAPNGSIADIMTAPVRTTTPDARLADIVRIMAGAGLHHLPVVESDGRLAGIVSQSDLIVALLAERSLEGAPA</sequence>
<dbReference type="PANTHER" id="PTHR33741">
    <property type="entry name" value="TRANSMEMBRANE PROTEIN DDB_G0269096-RELATED"/>
    <property type="match status" value="1"/>
</dbReference>
<dbReference type="SUPFAM" id="SSF54631">
    <property type="entry name" value="CBS-domain pair"/>
    <property type="match status" value="1"/>
</dbReference>
<dbReference type="OrthoDB" id="9811720at2"/>
<keyword evidence="2" id="KW-1133">Transmembrane helix</keyword>
<feature type="transmembrane region" description="Helical" evidence="2">
    <location>
        <begin position="21"/>
        <end position="40"/>
    </location>
</feature>
<dbReference type="Pfam" id="PF04982">
    <property type="entry name" value="TM_HPP"/>
    <property type="match status" value="1"/>
</dbReference>
<dbReference type="Pfam" id="PF00571">
    <property type="entry name" value="CBS"/>
    <property type="match status" value="2"/>
</dbReference>
<proteinExistence type="predicted"/>
<keyword evidence="1" id="KW-0129">CBS domain</keyword>
<dbReference type="STRING" id="1166073.SAMN05192530_101292"/>
<reference evidence="4 5" key="1">
    <citation type="submission" date="2016-10" db="EMBL/GenBank/DDBJ databases">
        <authorList>
            <person name="de Groot N.N."/>
        </authorList>
    </citation>
    <scope>NUCLEOTIDE SEQUENCE [LARGE SCALE GENOMIC DNA]</scope>
    <source>
        <strain evidence="5">L7-484,KACC 16230,DSM 25025</strain>
    </source>
</reference>
<keyword evidence="2" id="KW-0472">Membrane</keyword>
<dbReference type="EMBL" id="FNIT01000001">
    <property type="protein sequence ID" value="SDN56814.1"/>
    <property type="molecule type" value="Genomic_DNA"/>
</dbReference>
<protein>
    <submittedName>
        <fullName evidence="4">CBS domain-containing membrane protein</fullName>
    </submittedName>
</protein>
<evidence type="ECO:0000259" key="3">
    <source>
        <dbReference type="PROSITE" id="PS51371"/>
    </source>
</evidence>
<accession>A0A1H0CFX3</accession>
<feature type="domain" description="CBS" evidence="3">
    <location>
        <begin position="323"/>
        <end position="379"/>
    </location>
</feature>
<dbReference type="InterPro" id="IPR046342">
    <property type="entry name" value="CBS_dom_sf"/>
</dbReference>
<name>A0A1H0CFX3_9HYPH</name>
<dbReference type="PROSITE" id="PS51371">
    <property type="entry name" value="CBS"/>
    <property type="match status" value="2"/>
</dbReference>
<dbReference type="AlphaFoldDB" id="A0A1H0CFX3"/>
<dbReference type="Gene3D" id="3.10.580.10">
    <property type="entry name" value="CBS-domain"/>
    <property type="match status" value="1"/>
</dbReference>
<feature type="domain" description="CBS" evidence="3">
    <location>
        <begin position="240"/>
        <end position="299"/>
    </location>
</feature>
<feature type="transmembrane region" description="Helical" evidence="2">
    <location>
        <begin position="75"/>
        <end position="92"/>
    </location>
</feature>
<evidence type="ECO:0000313" key="4">
    <source>
        <dbReference type="EMBL" id="SDN56814.1"/>
    </source>
</evidence>